<comment type="subcellular location">
    <subcellularLocation>
        <location evidence="1">Cell membrane</location>
        <topology evidence="1">Multi-pass membrane protein</topology>
    </subcellularLocation>
</comment>
<dbReference type="GO" id="GO:0098797">
    <property type="term" value="C:plasma membrane protein complex"/>
    <property type="evidence" value="ECO:0007669"/>
    <property type="project" value="TreeGrafter"/>
</dbReference>
<dbReference type="PANTHER" id="PTHR30489:SF0">
    <property type="entry name" value="LIPOPROTEIN-RELEASING SYSTEM TRANSMEMBRANE PROTEIN LOLE"/>
    <property type="match status" value="1"/>
</dbReference>
<dbReference type="GO" id="GO:0044874">
    <property type="term" value="P:lipoprotein localization to outer membrane"/>
    <property type="evidence" value="ECO:0007669"/>
    <property type="project" value="TreeGrafter"/>
</dbReference>
<evidence type="ECO:0000256" key="6">
    <source>
        <dbReference type="ARBA" id="ARBA00023136"/>
    </source>
</evidence>
<feature type="transmembrane region" description="Helical" evidence="7">
    <location>
        <begin position="756"/>
        <end position="777"/>
    </location>
</feature>
<keyword evidence="10" id="KW-0449">Lipoprotein</keyword>
<dbReference type="PANTHER" id="PTHR30489">
    <property type="entry name" value="LIPOPROTEIN-RELEASING SYSTEM TRANSMEMBRANE PROTEIN LOLE"/>
    <property type="match status" value="1"/>
</dbReference>
<dbReference type="EMBL" id="CP036266">
    <property type="protein sequence ID" value="QDT24122.1"/>
    <property type="molecule type" value="Genomic_DNA"/>
</dbReference>
<evidence type="ECO:0000256" key="3">
    <source>
        <dbReference type="ARBA" id="ARBA00022475"/>
    </source>
</evidence>
<keyword evidence="5 7" id="KW-1133">Transmembrane helix</keyword>
<feature type="transmembrane region" description="Helical" evidence="7">
    <location>
        <begin position="361"/>
        <end position="382"/>
    </location>
</feature>
<feature type="transmembrane region" description="Helical" evidence="7">
    <location>
        <begin position="12"/>
        <end position="37"/>
    </location>
</feature>
<dbReference type="OrthoDB" id="5137249at2"/>
<reference evidence="10 11" key="1">
    <citation type="submission" date="2019-02" db="EMBL/GenBank/DDBJ databases">
        <title>Deep-cultivation of Planctomycetes and their phenomic and genomic characterization uncovers novel biology.</title>
        <authorList>
            <person name="Wiegand S."/>
            <person name="Jogler M."/>
            <person name="Boedeker C."/>
            <person name="Pinto D."/>
            <person name="Vollmers J."/>
            <person name="Rivas-Marin E."/>
            <person name="Kohn T."/>
            <person name="Peeters S.H."/>
            <person name="Heuer A."/>
            <person name="Rast P."/>
            <person name="Oberbeckmann S."/>
            <person name="Bunk B."/>
            <person name="Jeske O."/>
            <person name="Meyerdierks A."/>
            <person name="Storesund J.E."/>
            <person name="Kallscheuer N."/>
            <person name="Luecker S."/>
            <person name="Lage O.M."/>
            <person name="Pohl T."/>
            <person name="Merkel B.J."/>
            <person name="Hornburger P."/>
            <person name="Mueller R.-W."/>
            <person name="Bruemmer F."/>
            <person name="Labrenz M."/>
            <person name="Spormann A.M."/>
            <person name="Op den Camp H."/>
            <person name="Overmann J."/>
            <person name="Amann R."/>
            <person name="Jetten M.S.M."/>
            <person name="Mascher T."/>
            <person name="Medema M.H."/>
            <person name="Devos D.P."/>
            <person name="Kaster A.-K."/>
            <person name="Ovreas L."/>
            <person name="Rohde M."/>
            <person name="Galperin M.Y."/>
            <person name="Jogler C."/>
        </authorList>
    </citation>
    <scope>NUCLEOTIDE SEQUENCE [LARGE SCALE GENOMIC DNA]</scope>
    <source>
        <strain evidence="10 11">HG66A1</strain>
    </source>
</reference>
<evidence type="ECO:0000256" key="2">
    <source>
        <dbReference type="ARBA" id="ARBA00005236"/>
    </source>
</evidence>
<sequence>MKVLHRKLLRELLAARGVLIAIISIIAVGIGCFIAMFSTYDNLEYSRQNYYRLCHMADFSIELKKVPLGDLEAIAQTPGVTNILPRIVFEVTASLEDVEKPLSGKAVSLPEHENAPINSIVIKQGSYFTDQRQEEVIVNDAFARAHNLRPGDHIQLILNNRLQDLLIVGTAISSEFVYLIGPGGLVPEPESYGVFYLKHDYAEDVFGFEGAANQILGHLAPQYQSPNRVRQILDQLELELEDYGVFSTTPLSQQSSHWFLKNEIDGLKISATILPSIFLIVAALALNLLMSRMAEQQRTVVGTLKALGYSNQEMFRHFIQFGLLIGVAGGILGTLLGYSLAGAMTAQYRNFFEFPSLTNQMYPRVILLGMLISVFFAVLGTFRGVRTVVRLSPAEAMRPKPPLRARRILLERIQVFWQALDFRWQMVLRDIFRNRTRTIGGLLSATVGAMLLLVTFSMYDSAFALLNFQYDKLLLSDIDLTFKDDHDYSAYFEAQQIQGVDYAEPLFQVGCTLQNGIHEKKTGITGILRDARLTIPRDTEGNRVEVPPTGLLVTRKLADILHIQAGDSIRMVPVSGDRIPRQVPVMKIIDSYLGLTVYADFHYLNRLMGEADSLTSVQLKTNPRPEVTRKIYRQLKQVPAIQTVNSIRDQKDKLQEVLVDQMIVMIVVVIVFSCLIFFGSILNASLISLSERQQEIATLRVLGYTPGEVGSIFLRESFSVNLPGILLGLPAGYWASKGINIAYDTELFRMPFTIYMLSWVMTVVLGILFTLISHWPVQKTIQKMDWLQALNVKE</sequence>
<evidence type="ECO:0000259" key="8">
    <source>
        <dbReference type="Pfam" id="PF02687"/>
    </source>
</evidence>
<feature type="domain" description="ABC3 transporter permease C-terminal" evidence="8">
    <location>
        <begin position="668"/>
        <end position="775"/>
    </location>
</feature>
<evidence type="ECO:0000256" key="1">
    <source>
        <dbReference type="ARBA" id="ARBA00004651"/>
    </source>
</evidence>
<dbReference type="Pfam" id="PF02687">
    <property type="entry name" value="FtsX"/>
    <property type="match status" value="2"/>
</dbReference>
<dbReference type="Proteomes" id="UP000320421">
    <property type="component" value="Chromosome"/>
</dbReference>
<feature type="domain" description="ABC3 transporter permease C-terminal" evidence="8">
    <location>
        <begin position="273"/>
        <end position="393"/>
    </location>
</feature>
<accession>A0A517PXS3</accession>
<dbReference type="InterPro" id="IPR025857">
    <property type="entry name" value="MacB_PCD"/>
</dbReference>
<dbReference type="AlphaFoldDB" id="A0A517PXS3"/>
<name>A0A517PXS3_9PLAN</name>
<feature type="transmembrane region" description="Helical" evidence="7">
    <location>
        <begin position="439"/>
        <end position="459"/>
    </location>
</feature>
<dbReference type="PROSITE" id="PS51257">
    <property type="entry name" value="PROKAR_LIPOPROTEIN"/>
    <property type="match status" value="1"/>
</dbReference>
<dbReference type="RefSeq" id="WP_145192534.1">
    <property type="nucleotide sequence ID" value="NZ_CP036266.1"/>
</dbReference>
<feature type="domain" description="MacB-like periplasmic core" evidence="9">
    <location>
        <begin position="23"/>
        <end position="173"/>
    </location>
</feature>
<comment type="similarity">
    <text evidence="2">Belongs to the ABC-4 integral membrane protein family. LolC/E subfamily.</text>
</comment>
<keyword evidence="6 7" id="KW-0472">Membrane</keyword>
<dbReference type="InterPro" id="IPR051447">
    <property type="entry name" value="Lipoprotein-release_system"/>
</dbReference>
<keyword evidence="3" id="KW-1003">Cell membrane</keyword>
<protein>
    <submittedName>
        <fullName evidence="10">Outer membrane-specific lipoprotein transporter subunit LolE</fullName>
    </submittedName>
</protein>
<feature type="transmembrane region" description="Helical" evidence="7">
    <location>
        <begin position="269"/>
        <end position="289"/>
    </location>
</feature>
<evidence type="ECO:0000313" key="10">
    <source>
        <dbReference type="EMBL" id="QDT24122.1"/>
    </source>
</evidence>
<evidence type="ECO:0000256" key="5">
    <source>
        <dbReference type="ARBA" id="ARBA00022989"/>
    </source>
</evidence>
<proteinExistence type="inferred from homology"/>
<dbReference type="Pfam" id="PF12704">
    <property type="entry name" value="MacB_PCD"/>
    <property type="match status" value="1"/>
</dbReference>
<evidence type="ECO:0000256" key="7">
    <source>
        <dbReference type="SAM" id="Phobius"/>
    </source>
</evidence>
<evidence type="ECO:0000313" key="11">
    <source>
        <dbReference type="Proteomes" id="UP000320421"/>
    </source>
</evidence>
<feature type="transmembrane region" description="Helical" evidence="7">
    <location>
        <begin position="662"/>
        <end position="682"/>
    </location>
</feature>
<feature type="transmembrane region" description="Helical" evidence="7">
    <location>
        <begin position="321"/>
        <end position="341"/>
    </location>
</feature>
<gene>
    <name evidence="10" type="ORF">HG66A1_59530</name>
</gene>
<keyword evidence="11" id="KW-1185">Reference proteome</keyword>
<organism evidence="10 11">
    <name type="scientific">Gimesia chilikensis</name>
    <dbReference type="NCBI Taxonomy" id="2605989"/>
    <lineage>
        <taxon>Bacteria</taxon>
        <taxon>Pseudomonadati</taxon>
        <taxon>Planctomycetota</taxon>
        <taxon>Planctomycetia</taxon>
        <taxon>Planctomycetales</taxon>
        <taxon>Planctomycetaceae</taxon>
        <taxon>Gimesia</taxon>
    </lineage>
</organism>
<keyword evidence="4 7" id="KW-0812">Transmembrane</keyword>
<dbReference type="InterPro" id="IPR003838">
    <property type="entry name" value="ABC3_permease_C"/>
</dbReference>
<feature type="transmembrane region" description="Helical" evidence="7">
    <location>
        <begin position="718"/>
        <end position="736"/>
    </location>
</feature>
<evidence type="ECO:0000259" key="9">
    <source>
        <dbReference type="Pfam" id="PF12704"/>
    </source>
</evidence>
<evidence type="ECO:0000256" key="4">
    <source>
        <dbReference type="ARBA" id="ARBA00022692"/>
    </source>
</evidence>